<accession>A0A6J5ZU94</accession>
<name>A0A6J5ZU94_9ZZZZ</name>
<dbReference type="AlphaFoldDB" id="A0A6J5ZU94"/>
<dbReference type="GO" id="GO:0016887">
    <property type="term" value="F:ATP hydrolysis activity"/>
    <property type="evidence" value="ECO:0007669"/>
    <property type="project" value="InterPro"/>
</dbReference>
<dbReference type="InterPro" id="IPR001482">
    <property type="entry name" value="T2SS/T4SS_dom"/>
</dbReference>
<evidence type="ECO:0000256" key="1">
    <source>
        <dbReference type="ARBA" id="ARBA00006611"/>
    </source>
</evidence>
<dbReference type="Gene3D" id="3.30.450.380">
    <property type="match status" value="1"/>
</dbReference>
<evidence type="ECO:0000259" key="2">
    <source>
        <dbReference type="Pfam" id="PF00437"/>
    </source>
</evidence>
<evidence type="ECO:0000313" key="4">
    <source>
        <dbReference type="EMBL" id="CAB4600073.1"/>
    </source>
</evidence>
<dbReference type="SUPFAM" id="SSF52540">
    <property type="entry name" value="P-loop containing nucleoside triphosphate hydrolases"/>
    <property type="match status" value="1"/>
</dbReference>
<reference evidence="3" key="1">
    <citation type="submission" date="2020-05" db="EMBL/GenBank/DDBJ databases">
        <authorList>
            <person name="Chiriac C."/>
            <person name="Salcher M."/>
            <person name="Ghai R."/>
            <person name="Kavagutti S V."/>
        </authorList>
    </citation>
    <scope>NUCLEOTIDE SEQUENCE</scope>
</reference>
<comment type="similarity">
    <text evidence="1">Belongs to the GSP E family.</text>
</comment>
<dbReference type="PANTHER" id="PTHR30486:SF15">
    <property type="entry name" value="TYPE II_IV SECRETION SYSTEM ATPASE"/>
    <property type="match status" value="1"/>
</dbReference>
<dbReference type="EMBL" id="CAEZTY010000117">
    <property type="protein sequence ID" value="CAB4600073.1"/>
    <property type="molecule type" value="Genomic_DNA"/>
</dbReference>
<sequence>MSLDSVVEHMHRQLLDHGYHDAAVVQQLLVEHDPLLDDGTVTDLIHRVHSRVSGLGVLDQFLADPTIDEVMVNGAGDLWIERAGRLECTGIIVESATTYALLERIVAPLGLRIDRTSPIVDARLPDGSRVNGVVPPLSVDGPLLTIRRFGARTIQLPEVCSPGVAKLLEWAVQSRCNIIVSGGAGAGKTTLLNAVAAFIPPDERVVTIEDAAELRLPGRHILRLECRPANAEGAGEASIRDLVRNALRMRPDRIVVGEVRSGEAIDMLQAMNTGHDGSLSTCHANSPIDALRRLETLVLMGDVALPLTAVREQLRSAVDLIVHVARHPDGSRRVVSMAEPVIKGETGDAISVNVLTDAAGELSAIPRRPFRATHLGPPLSTWVAS</sequence>
<dbReference type="EMBL" id="CAESAL010000100">
    <property type="protein sequence ID" value="CAB4346284.1"/>
    <property type="molecule type" value="Genomic_DNA"/>
</dbReference>
<feature type="domain" description="Bacterial type II secretion system protein E" evidence="2">
    <location>
        <begin position="57"/>
        <end position="326"/>
    </location>
</feature>
<proteinExistence type="inferred from homology"/>
<dbReference type="CDD" id="cd01130">
    <property type="entry name" value="VirB11-like_ATPase"/>
    <property type="match status" value="1"/>
</dbReference>
<gene>
    <name evidence="4" type="ORF">UFOPK1762_01865</name>
    <name evidence="3" type="ORF">UFOPK3331_01797</name>
</gene>
<dbReference type="Pfam" id="PF00437">
    <property type="entry name" value="T2SSE"/>
    <property type="match status" value="1"/>
</dbReference>
<protein>
    <submittedName>
        <fullName evidence="3">Unannotated protein</fullName>
    </submittedName>
</protein>
<dbReference type="InterPro" id="IPR050921">
    <property type="entry name" value="T4SS_GSP_E_ATPase"/>
</dbReference>
<dbReference type="PANTHER" id="PTHR30486">
    <property type="entry name" value="TWITCHING MOTILITY PROTEIN PILT"/>
    <property type="match status" value="1"/>
</dbReference>
<organism evidence="3">
    <name type="scientific">freshwater metagenome</name>
    <dbReference type="NCBI Taxonomy" id="449393"/>
    <lineage>
        <taxon>unclassified sequences</taxon>
        <taxon>metagenomes</taxon>
        <taxon>ecological metagenomes</taxon>
    </lineage>
</organism>
<dbReference type="InterPro" id="IPR027417">
    <property type="entry name" value="P-loop_NTPase"/>
</dbReference>
<evidence type="ECO:0000313" key="3">
    <source>
        <dbReference type="EMBL" id="CAB4346284.1"/>
    </source>
</evidence>
<dbReference type="Gene3D" id="3.40.50.300">
    <property type="entry name" value="P-loop containing nucleotide triphosphate hydrolases"/>
    <property type="match status" value="1"/>
</dbReference>